<organism evidence="2 3">
    <name type="scientific">Perkinsus olseni</name>
    <name type="common">Perkinsus atlanticus</name>
    <dbReference type="NCBI Taxonomy" id="32597"/>
    <lineage>
        <taxon>Eukaryota</taxon>
        <taxon>Sar</taxon>
        <taxon>Alveolata</taxon>
        <taxon>Perkinsozoa</taxon>
        <taxon>Perkinsea</taxon>
        <taxon>Perkinsida</taxon>
        <taxon>Perkinsidae</taxon>
        <taxon>Perkinsus</taxon>
    </lineage>
</organism>
<evidence type="ECO:0000256" key="1">
    <source>
        <dbReference type="SAM" id="MobiDB-lite"/>
    </source>
</evidence>
<feature type="region of interest" description="Disordered" evidence="1">
    <location>
        <begin position="53"/>
        <end position="72"/>
    </location>
</feature>
<evidence type="ECO:0000313" key="3">
    <source>
        <dbReference type="Proteomes" id="UP000553632"/>
    </source>
</evidence>
<protein>
    <submittedName>
        <fullName evidence="2">Uncharacterized protein</fullName>
    </submittedName>
</protein>
<feature type="region of interest" description="Disordered" evidence="1">
    <location>
        <begin position="282"/>
        <end position="303"/>
    </location>
</feature>
<name>A0A7J6SYV2_PEROL</name>
<evidence type="ECO:0000313" key="2">
    <source>
        <dbReference type="EMBL" id="KAF4738023.1"/>
    </source>
</evidence>
<dbReference type="Proteomes" id="UP000553632">
    <property type="component" value="Unassembled WGS sequence"/>
</dbReference>
<reference evidence="2 3" key="1">
    <citation type="submission" date="2020-04" db="EMBL/GenBank/DDBJ databases">
        <title>Perkinsus olseni comparative genomics.</title>
        <authorList>
            <person name="Bogema D.R."/>
        </authorList>
    </citation>
    <scope>NUCLEOTIDE SEQUENCE [LARGE SCALE GENOMIC DNA]</scope>
    <source>
        <strain evidence="2 3">ATCC PRA-207</strain>
    </source>
</reference>
<feature type="region of interest" description="Disordered" evidence="1">
    <location>
        <begin position="174"/>
        <end position="199"/>
    </location>
</feature>
<sequence>MELAIPAHIELVQKGLFRGEDGSQVRGDTVNFPLFNDFLAHLERFGRGGRIKDPFRDSRPVEDRQDRYANNRPAVLTRSDNAAETALFEERARLWDALSKCSIDESNYERFSCILCKNGCQGLGQLVEHVTSRAHTSTAVLFQNRDAVMTLPIIGTKDRVVKFDVKDLRHWVESAPGTGDATPVPGPERKETSTTTGATQCRIKTNNQLLEATGLPPFLQQWPSRPNGYDESPFGKVYSTSRTAFGRCQAFVSRSPAPYEVEQREGSASWSSHHLLEVGATLSKRAPGGPSDPPRQRYPKAKAPMDLRKAAIMNRVVRSNQPYYEAESDESDEDDEEIVDASLDQDDDEEEEGIGDSANDSDDEEYIPMSRWVEENLSAYV</sequence>
<gene>
    <name evidence="2" type="ORF">FOZ63_029818</name>
</gene>
<comment type="caution">
    <text evidence="2">The sequence shown here is derived from an EMBL/GenBank/DDBJ whole genome shotgun (WGS) entry which is preliminary data.</text>
</comment>
<feature type="compositionally biased region" description="Acidic residues" evidence="1">
    <location>
        <begin position="326"/>
        <end position="366"/>
    </location>
</feature>
<feature type="region of interest" description="Disordered" evidence="1">
    <location>
        <begin position="318"/>
        <end position="370"/>
    </location>
</feature>
<feature type="compositionally biased region" description="Basic and acidic residues" evidence="1">
    <location>
        <begin position="53"/>
        <end position="69"/>
    </location>
</feature>
<dbReference type="AlphaFoldDB" id="A0A7J6SYV2"/>
<accession>A0A7J6SYV2</accession>
<keyword evidence="3" id="KW-1185">Reference proteome</keyword>
<dbReference type="EMBL" id="JABANO010014759">
    <property type="protein sequence ID" value="KAF4738023.1"/>
    <property type="molecule type" value="Genomic_DNA"/>
</dbReference>
<proteinExistence type="predicted"/>